<sequence>MGDSLLAQIIADAGSIREACKVIDIPRSTLSAVCQDSCSVSAVA</sequence>
<gene>
    <name evidence="1" type="ORF">ENSA7_66430</name>
</gene>
<protein>
    <submittedName>
        <fullName evidence="1">Uncharacterized protein</fullName>
    </submittedName>
</protein>
<evidence type="ECO:0000313" key="2">
    <source>
        <dbReference type="Proteomes" id="UP000238823"/>
    </source>
</evidence>
<name>A0A2S9XWS4_9BACT</name>
<dbReference type="AlphaFoldDB" id="A0A2S9XWS4"/>
<proteinExistence type="predicted"/>
<reference evidence="1 2" key="1">
    <citation type="submission" date="2018-03" db="EMBL/GenBank/DDBJ databases">
        <title>Draft Genome Sequences of the Obligatory Marine Myxobacteria Enhygromyxa salina SWB007.</title>
        <authorList>
            <person name="Poehlein A."/>
            <person name="Moghaddam J.A."/>
            <person name="Harms H."/>
            <person name="Alanjari M."/>
            <person name="Koenig G.M."/>
            <person name="Daniel R."/>
            <person name="Schaeberle T.F."/>
        </authorList>
    </citation>
    <scope>NUCLEOTIDE SEQUENCE [LARGE SCALE GENOMIC DNA]</scope>
    <source>
        <strain evidence="1 2">SWB007</strain>
    </source>
</reference>
<dbReference type="Proteomes" id="UP000238823">
    <property type="component" value="Unassembled WGS sequence"/>
</dbReference>
<dbReference type="EMBL" id="PVNL01000130">
    <property type="protein sequence ID" value="PRP97293.1"/>
    <property type="molecule type" value="Genomic_DNA"/>
</dbReference>
<organism evidence="1 2">
    <name type="scientific">Enhygromyxa salina</name>
    <dbReference type="NCBI Taxonomy" id="215803"/>
    <lineage>
        <taxon>Bacteria</taxon>
        <taxon>Pseudomonadati</taxon>
        <taxon>Myxococcota</taxon>
        <taxon>Polyangia</taxon>
        <taxon>Nannocystales</taxon>
        <taxon>Nannocystaceae</taxon>
        <taxon>Enhygromyxa</taxon>
    </lineage>
</organism>
<comment type="caution">
    <text evidence="1">The sequence shown here is derived from an EMBL/GenBank/DDBJ whole genome shotgun (WGS) entry which is preliminary data.</text>
</comment>
<accession>A0A2S9XWS4</accession>
<evidence type="ECO:0000313" key="1">
    <source>
        <dbReference type="EMBL" id="PRP97293.1"/>
    </source>
</evidence>